<dbReference type="eggNOG" id="ENOG5030DWH">
    <property type="taxonomic scope" value="Bacteria"/>
</dbReference>
<dbReference type="EMBL" id="ACVI01000017">
    <property type="protein sequence ID" value="EET88130.1"/>
    <property type="molecule type" value="Genomic_DNA"/>
</dbReference>
<name>C6PRE9_9CLOT</name>
<dbReference type="RefSeq" id="WP_007060251.1">
    <property type="nucleotide sequence ID" value="NZ_ACVI01000017.1"/>
</dbReference>
<proteinExistence type="predicted"/>
<feature type="transmembrane region" description="Helical" evidence="1">
    <location>
        <begin position="82"/>
        <end position="107"/>
    </location>
</feature>
<protein>
    <submittedName>
        <fullName evidence="2">Uncharacterized protein</fullName>
    </submittedName>
</protein>
<feature type="transmembrane region" description="Helical" evidence="1">
    <location>
        <begin position="12"/>
        <end position="30"/>
    </location>
</feature>
<sequence length="484" mass="56784">MNLVTFLKTFWLPINLIYIPILIINEIIGSRNQDIFEILNISKKERFSGKFFTSVIINLIIIIINTAIVVGVAIISKAPFKYSVYLISMYLLNICTGLFCYSSVGLLIGETVSRFKYRIFSYILMILFFLATNNFYSEPTMFIPIMKVDPLPSTFELFSLDKLTFYHFIFWNLISLLILYLLYKIKDLQFLRLKNKIILFSLAVAIFTSFFLGSKYNPEKYWIEKDNINENYEKQSKLNSGFTIENYNMKLQLGDIFSNDCTMNIIINKGKLNKLDLNLYHTLKISSIKINEKDVKFSAKDDKITLLLSDKYKEGEKIKISIKYSGIINTVDQQGKKRFFVNNNSLFLADYFPWYPKSEWMGNIKKYEVKIENNNKEIYSSLNKKNNNTFEGEGKEIFFVKSNLLSKHSYKGIEFIGNTEQIETDSQCEELINTVKSITKGNVNDYKKLIITPNRDREYLLYNLYKKQIIFGLKDYQSVLQYRR</sequence>
<evidence type="ECO:0000313" key="3">
    <source>
        <dbReference type="Proteomes" id="UP000004198"/>
    </source>
</evidence>
<organism evidence="2 3">
    <name type="scientific">Clostridium carboxidivorans P7</name>
    <dbReference type="NCBI Taxonomy" id="536227"/>
    <lineage>
        <taxon>Bacteria</taxon>
        <taxon>Bacillati</taxon>
        <taxon>Bacillota</taxon>
        <taxon>Clostridia</taxon>
        <taxon>Eubacteriales</taxon>
        <taxon>Clostridiaceae</taxon>
        <taxon>Clostridium</taxon>
    </lineage>
</organism>
<reference evidence="2 3" key="1">
    <citation type="submission" date="2009-06" db="EMBL/GenBank/DDBJ databases">
        <title>The draft genome of Clostridium carboxidivorans P7.</title>
        <authorList>
            <consortium name="US DOE Joint Genome Institute (JGI-PGF)"/>
            <person name="Lucas S."/>
            <person name="Copeland A."/>
            <person name="Lapidus A."/>
            <person name="Glavina del Rio T."/>
            <person name="Tice H."/>
            <person name="Bruce D."/>
            <person name="Goodwin L."/>
            <person name="Pitluck S."/>
            <person name="Larimer F."/>
            <person name="Land M.L."/>
            <person name="Hauser L."/>
            <person name="Hemme C.L."/>
        </authorList>
    </citation>
    <scope>NUCLEOTIDE SEQUENCE [LARGE SCALE GENOMIC DNA]</scope>
    <source>
        <strain evidence="2 3">P7</strain>
    </source>
</reference>
<dbReference type="AlphaFoldDB" id="C6PRE9"/>
<dbReference type="STRING" id="536227.Ccar_11835"/>
<keyword evidence="3" id="KW-1185">Reference proteome</keyword>
<evidence type="ECO:0000256" key="1">
    <source>
        <dbReference type="SAM" id="Phobius"/>
    </source>
</evidence>
<gene>
    <name evidence="2" type="ORF">CcarbDRAFT_1366</name>
</gene>
<accession>C6PRE9</accession>
<dbReference type="Proteomes" id="UP000004198">
    <property type="component" value="Unassembled WGS sequence"/>
</dbReference>
<keyword evidence="1" id="KW-0812">Transmembrane</keyword>
<evidence type="ECO:0000313" key="2">
    <source>
        <dbReference type="EMBL" id="EET88130.1"/>
    </source>
</evidence>
<feature type="transmembrane region" description="Helical" evidence="1">
    <location>
        <begin position="195"/>
        <end position="213"/>
    </location>
</feature>
<comment type="caution">
    <text evidence="2">The sequence shown here is derived from an EMBL/GenBank/DDBJ whole genome shotgun (WGS) entry which is preliminary data.</text>
</comment>
<keyword evidence="1" id="KW-0472">Membrane</keyword>
<feature type="transmembrane region" description="Helical" evidence="1">
    <location>
        <begin position="165"/>
        <end position="183"/>
    </location>
</feature>
<dbReference type="Gene3D" id="2.60.40.1730">
    <property type="entry name" value="tricorn interacting facor f3 domain"/>
    <property type="match status" value="1"/>
</dbReference>
<dbReference type="InterPro" id="IPR042097">
    <property type="entry name" value="Aminopeptidase_N-like_N_sf"/>
</dbReference>
<keyword evidence="1" id="KW-1133">Transmembrane helix</keyword>
<feature type="transmembrane region" description="Helical" evidence="1">
    <location>
        <begin position="119"/>
        <end position="136"/>
    </location>
</feature>
<feature type="transmembrane region" description="Helical" evidence="1">
    <location>
        <begin position="51"/>
        <end position="76"/>
    </location>
</feature>